<feature type="compositionally biased region" description="Basic and acidic residues" evidence="8">
    <location>
        <begin position="98"/>
        <end position="146"/>
    </location>
</feature>
<comment type="similarity">
    <text evidence="2">Belongs to the CWC22 family.</text>
</comment>
<dbReference type="InterPro" id="IPR003890">
    <property type="entry name" value="MIF4G-like_typ-3"/>
</dbReference>
<dbReference type="CTD" id="57703"/>
<evidence type="ECO:0000256" key="3">
    <source>
        <dbReference type="ARBA" id="ARBA00022664"/>
    </source>
</evidence>
<feature type="compositionally biased region" description="Basic residues" evidence="8">
    <location>
        <begin position="147"/>
        <end position="157"/>
    </location>
</feature>
<feature type="region of interest" description="Disordered" evidence="8">
    <location>
        <begin position="1"/>
        <end position="187"/>
    </location>
</feature>
<feature type="compositionally biased region" description="Basic residues" evidence="8">
    <location>
        <begin position="852"/>
        <end position="864"/>
    </location>
</feature>
<dbReference type="RefSeq" id="XP_013766458.1">
    <property type="nucleotide sequence ID" value="XM_013911004.1"/>
</dbReference>
<dbReference type="SMART" id="SM00543">
    <property type="entry name" value="MIF4G"/>
    <property type="match status" value="1"/>
</dbReference>
<evidence type="ECO:0000256" key="2">
    <source>
        <dbReference type="ARBA" id="ARBA00006856"/>
    </source>
</evidence>
<evidence type="ECO:0000256" key="4">
    <source>
        <dbReference type="ARBA" id="ARBA00023187"/>
    </source>
</evidence>
<dbReference type="PANTHER" id="PTHR18034:SF3">
    <property type="entry name" value="PRE-MRNA-SPLICING FACTOR CWC22 HOMOLOG"/>
    <property type="match status" value="1"/>
</dbReference>
<feature type="compositionally biased region" description="Low complexity" evidence="8">
    <location>
        <begin position="791"/>
        <end position="811"/>
    </location>
</feature>
<feature type="compositionally biased region" description="Low complexity" evidence="8">
    <location>
        <begin position="17"/>
        <end position="30"/>
    </location>
</feature>
<sequence length="910" mass="104286">MDSADRSRSPSPAQRENSGPSENESSPASGRAQQAGSVERSPNERRSPQPSPVDRRPSRSPSSSSSDSTSSSDEDEHHSSALRKIRSSVAQIKRSRSRSKEQDRSRSKEEDRSRSRDTDRSRSREKNRSRERDRNRSRSREKDRSTSRGRARSRSRSRGQDRSRSRGRERSRSRGRDRSRSRERDRYDRRRYARDRYDDRRDDRDGRFDRRANREADSDHRRRGRSASPLADRGPAAANEPPVKKKKEELDPILTRTGGAYIPPAKLRLMQQQITDKSSLAYQRMSWEALKKSINGLINKVNVSNIKTFVTDALPVTASLPVRGLLARSILQAQTASPIFTHVYAAVVAIINSKFPQIGELILKRLILTFRRSYRRNLKQQCLTASKFVAHLINQNVAHEVLCLEMLTLLLERPTDDSVEVAISFLKECGLKLTEVSPRGINAIFERLRNVLHESTIDKRVQYMIEVMFAIRKDGFKDHPVIPEGLDLVDEDDQFTHMLPLDDEYNPEDILNVFKMDPDFLENEEKYKTLKRDILDEGSSDSGEEGDGSDDDDDDEEDENEEEGDDEKVTIFDKTEVNLVAFRRTIYLAIQSSLDFEECAHKLIKMDFPESQTKELCNMILDCCAQQRTYEKFFGLLAGRFCLLKKEYMESFEAIFSEQYDTIHRLETNKLRNVARLFAHLLYTDSVPWSVLECIKMSEDTTTSSSRIFVKILFQELCAYMGLPKLNQRLKDQTLQPFFEGLFPRDNPRNTRFAINFFTSIGLGGLTDELREHLKNAPKMIMTQNQEVESSDSSTSSSSSSSSDSSSSDSSSESDSDSSDSSSSSDSDSKHRKQKKRKGQSDEGRKKTREKDKKKKSSDKKRAGRGADKDEDSDSVKRAKKDDRGRAHDPEGRERDGARRSRRDDRSEEE</sequence>
<keyword evidence="5" id="KW-0539">Nucleus</keyword>
<dbReference type="GO" id="GO:0016607">
    <property type="term" value="C:nuclear speck"/>
    <property type="evidence" value="ECO:0007669"/>
    <property type="project" value="UniProtKB-SubCell"/>
</dbReference>
<evidence type="ECO:0000313" key="11">
    <source>
        <dbReference type="RefSeq" id="XP_013766458.1"/>
    </source>
</evidence>
<comment type="subcellular location">
    <subcellularLocation>
        <location evidence="1">Nucleus speckle</location>
    </subcellularLocation>
</comment>
<evidence type="ECO:0000256" key="6">
    <source>
        <dbReference type="ARBA" id="ARBA00040488"/>
    </source>
</evidence>
<dbReference type="PANTHER" id="PTHR18034">
    <property type="entry name" value="CELL CYCLE CONTROL PROTEIN CWF22-RELATED"/>
    <property type="match status" value="1"/>
</dbReference>
<proteinExistence type="inferred from homology"/>
<feature type="region of interest" description="Disordered" evidence="8">
    <location>
        <begin position="532"/>
        <end position="569"/>
    </location>
</feature>
<evidence type="ECO:0000256" key="1">
    <source>
        <dbReference type="ARBA" id="ARBA00004324"/>
    </source>
</evidence>
<dbReference type="Gene3D" id="1.25.40.180">
    <property type="match status" value="1"/>
</dbReference>
<dbReference type="SUPFAM" id="SSF48371">
    <property type="entry name" value="ARM repeat"/>
    <property type="match status" value="1"/>
</dbReference>
<name>A0A9Y6JDD9_9CICH</name>
<evidence type="ECO:0000256" key="7">
    <source>
        <dbReference type="ARBA" id="ARBA00042174"/>
    </source>
</evidence>
<feature type="compositionally biased region" description="Basic and acidic residues" evidence="8">
    <location>
        <begin position="158"/>
        <end position="187"/>
    </location>
</feature>
<feature type="compositionally biased region" description="Basic and acidic residues" evidence="8">
    <location>
        <begin position="199"/>
        <end position="220"/>
    </location>
</feature>
<dbReference type="GeneID" id="102215164"/>
<feature type="domain" description="MI" evidence="9">
    <location>
        <begin position="581"/>
        <end position="697"/>
    </location>
</feature>
<reference evidence="11" key="1">
    <citation type="submission" date="2025-08" db="UniProtKB">
        <authorList>
            <consortium name="RefSeq"/>
        </authorList>
    </citation>
    <scope>IDENTIFICATION</scope>
</reference>
<keyword evidence="4" id="KW-0508">mRNA splicing</keyword>
<dbReference type="GO" id="GO:0071013">
    <property type="term" value="C:catalytic step 2 spliceosome"/>
    <property type="evidence" value="ECO:0007669"/>
    <property type="project" value="TreeGrafter"/>
</dbReference>
<dbReference type="PROSITE" id="PS51366">
    <property type="entry name" value="MI"/>
    <property type="match status" value="1"/>
</dbReference>
<keyword evidence="3" id="KW-0507">mRNA processing</keyword>
<feature type="compositionally biased region" description="Basic and acidic residues" evidence="8">
    <location>
        <begin position="41"/>
        <end position="57"/>
    </location>
</feature>
<dbReference type="AlphaFoldDB" id="A0A9Y6JDD9"/>
<feature type="region of interest" description="Disordered" evidence="8">
    <location>
        <begin position="783"/>
        <end position="910"/>
    </location>
</feature>
<evidence type="ECO:0000256" key="8">
    <source>
        <dbReference type="SAM" id="MobiDB-lite"/>
    </source>
</evidence>
<dbReference type="GO" id="GO:0003723">
    <property type="term" value="F:RNA binding"/>
    <property type="evidence" value="ECO:0007669"/>
    <property type="project" value="InterPro"/>
</dbReference>
<dbReference type="FunFam" id="1.25.40.180:FF:000004">
    <property type="entry name" value="pre-mRNA-splicing factor CWC22 homolog"/>
    <property type="match status" value="1"/>
</dbReference>
<organism evidence="10 11">
    <name type="scientific">Pundamilia nyererei</name>
    <dbReference type="NCBI Taxonomy" id="303518"/>
    <lineage>
        <taxon>Eukaryota</taxon>
        <taxon>Metazoa</taxon>
        <taxon>Chordata</taxon>
        <taxon>Craniata</taxon>
        <taxon>Vertebrata</taxon>
        <taxon>Euteleostomi</taxon>
        <taxon>Actinopterygii</taxon>
        <taxon>Neopterygii</taxon>
        <taxon>Teleostei</taxon>
        <taxon>Neoteleostei</taxon>
        <taxon>Acanthomorphata</taxon>
        <taxon>Ovalentaria</taxon>
        <taxon>Cichlomorphae</taxon>
        <taxon>Cichliformes</taxon>
        <taxon>Cichlidae</taxon>
        <taxon>African cichlids</taxon>
        <taxon>Pseudocrenilabrinae</taxon>
        <taxon>Haplochromini</taxon>
        <taxon>Pundamilia</taxon>
    </lineage>
</organism>
<dbReference type="Proteomes" id="UP000695023">
    <property type="component" value="Unplaced"/>
</dbReference>
<evidence type="ECO:0000256" key="5">
    <source>
        <dbReference type="ARBA" id="ARBA00023242"/>
    </source>
</evidence>
<feature type="compositionally biased region" description="Acidic residues" evidence="8">
    <location>
        <begin position="536"/>
        <end position="566"/>
    </location>
</feature>
<dbReference type="InterPro" id="IPR016024">
    <property type="entry name" value="ARM-type_fold"/>
</dbReference>
<dbReference type="SMART" id="SM00544">
    <property type="entry name" value="MA3"/>
    <property type="match status" value="1"/>
</dbReference>
<feature type="region of interest" description="Disordered" evidence="8">
    <location>
        <begin position="199"/>
        <end position="251"/>
    </location>
</feature>
<accession>A0A9Y6JDD9</accession>
<dbReference type="InterPro" id="IPR050781">
    <property type="entry name" value="CWC22_splicing_factor"/>
</dbReference>
<feature type="compositionally biased region" description="Basic and acidic residues" evidence="8">
    <location>
        <begin position="874"/>
        <end position="910"/>
    </location>
</feature>
<feature type="non-terminal residue" evidence="11">
    <location>
        <position position="910"/>
    </location>
</feature>
<feature type="compositionally biased region" description="Low complexity" evidence="8">
    <location>
        <begin position="59"/>
        <end position="71"/>
    </location>
</feature>
<evidence type="ECO:0000259" key="9">
    <source>
        <dbReference type="PROSITE" id="PS51366"/>
    </source>
</evidence>
<gene>
    <name evidence="11" type="primary">cwc22</name>
</gene>
<feature type="compositionally biased region" description="Basic and acidic residues" evidence="8">
    <location>
        <begin position="839"/>
        <end position="851"/>
    </location>
</feature>
<keyword evidence="10" id="KW-1185">Reference proteome</keyword>
<dbReference type="Pfam" id="PF02847">
    <property type="entry name" value="MA3"/>
    <property type="match status" value="1"/>
</dbReference>
<protein>
    <recommendedName>
        <fullName evidence="6">Pre-mRNA-splicing factor CWC22 homolog</fullName>
    </recommendedName>
    <alternativeName>
        <fullName evidence="7">Nucampholin homolog</fullName>
    </alternativeName>
</protein>
<dbReference type="InterPro" id="IPR003891">
    <property type="entry name" value="Initiation_fac_eIF4g_MI"/>
</dbReference>
<dbReference type="GO" id="GO:0000398">
    <property type="term" value="P:mRNA splicing, via spliceosome"/>
    <property type="evidence" value="ECO:0007669"/>
    <property type="project" value="TreeGrafter"/>
</dbReference>
<evidence type="ECO:0000313" key="10">
    <source>
        <dbReference type="Proteomes" id="UP000695023"/>
    </source>
</evidence>